<feature type="region of interest" description="Disordered" evidence="1">
    <location>
        <begin position="16"/>
        <end position="37"/>
    </location>
</feature>
<accession>A0A699RGK3</accession>
<feature type="non-terminal residue" evidence="2">
    <location>
        <position position="1"/>
    </location>
</feature>
<evidence type="ECO:0000313" key="2">
    <source>
        <dbReference type="EMBL" id="GFC81731.1"/>
    </source>
</evidence>
<proteinExistence type="predicted"/>
<comment type="caution">
    <text evidence="2">The sequence shown here is derived from an EMBL/GenBank/DDBJ whole genome shotgun (WGS) entry which is preliminary data.</text>
</comment>
<evidence type="ECO:0000256" key="1">
    <source>
        <dbReference type="SAM" id="MobiDB-lite"/>
    </source>
</evidence>
<reference evidence="2" key="1">
    <citation type="journal article" date="2019" name="Sci. Rep.">
        <title>Draft genome of Tanacetum cinerariifolium, the natural source of mosquito coil.</title>
        <authorList>
            <person name="Yamashiro T."/>
            <person name="Shiraishi A."/>
            <person name="Satake H."/>
            <person name="Nakayama K."/>
        </authorList>
    </citation>
    <scope>NUCLEOTIDE SEQUENCE</scope>
</reference>
<protein>
    <submittedName>
        <fullName evidence="2">Uncharacterized protein</fullName>
    </submittedName>
</protein>
<name>A0A699RGK3_TANCI</name>
<dbReference type="EMBL" id="BKCJ011081009">
    <property type="protein sequence ID" value="GFC81731.1"/>
    <property type="molecule type" value="Genomic_DNA"/>
</dbReference>
<dbReference type="AlphaFoldDB" id="A0A699RGK3"/>
<sequence length="185" mass="20485">LANSIVVASPAIDHVPSAKETDPFETDEFSATPLPPRSPRTKFVAAFTYPSPPSPLTPLAPPLLQIPSPPIHVPSPPLPVDSPTYAEAPLGCRAARIRLRADIPEADMPPRKRLLLTAPTPRLEIGESYAATHPGSTVAHVYRRKSLEFYSRHQEAQEDRATVRDKIEVSKRERLAYERESNETR</sequence>
<gene>
    <name evidence="2" type="ORF">Tci_853701</name>
</gene>
<organism evidence="2">
    <name type="scientific">Tanacetum cinerariifolium</name>
    <name type="common">Dalmatian daisy</name>
    <name type="synonym">Chrysanthemum cinerariifolium</name>
    <dbReference type="NCBI Taxonomy" id="118510"/>
    <lineage>
        <taxon>Eukaryota</taxon>
        <taxon>Viridiplantae</taxon>
        <taxon>Streptophyta</taxon>
        <taxon>Embryophyta</taxon>
        <taxon>Tracheophyta</taxon>
        <taxon>Spermatophyta</taxon>
        <taxon>Magnoliopsida</taxon>
        <taxon>eudicotyledons</taxon>
        <taxon>Gunneridae</taxon>
        <taxon>Pentapetalae</taxon>
        <taxon>asterids</taxon>
        <taxon>campanulids</taxon>
        <taxon>Asterales</taxon>
        <taxon>Asteraceae</taxon>
        <taxon>Asteroideae</taxon>
        <taxon>Anthemideae</taxon>
        <taxon>Anthemidinae</taxon>
        <taxon>Tanacetum</taxon>
    </lineage>
</organism>